<dbReference type="Gene3D" id="2.40.30.10">
    <property type="entry name" value="Translation factors"/>
    <property type="match status" value="2"/>
</dbReference>
<dbReference type="InterPro" id="IPR027417">
    <property type="entry name" value="P-loop_NTPase"/>
</dbReference>
<evidence type="ECO:0000313" key="9">
    <source>
        <dbReference type="EMBL" id="KAL3317397.1"/>
    </source>
</evidence>
<evidence type="ECO:0000256" key="5">
    <source>
        <dbReference type="ARBA" id="ARBA00023134"/>
    </source>
</evidence>
<feature type="compositionally biased region" description="Polar residues" evidence="7">
    <location>
        <begin position="419"/>
        <end position="431"/>
    </location>
</feature>
<dbReference type="InterPro" id="IPR053905">
    <property type="entry name" value="EF-G-like_DII"/>
</dbReference>
<dbReference type="PROSITE" id="PS51722">
    <property type="entry name" value="G_TR_2"/>
    <property type="match status" value="1"/>
</dbReference>
<dbReference type="Pfam" id="PF00009">
    <property type="entry name" value="GTP_EFTU"/>
    <property type="match status" value="1"/>
</dbReference>
<reference evidence="9 10" key="1">
    <citation type="submission" date="2024-11" db="EMBL/GenBank/DDBJ databases">
        <title>Adaptive evolution of stress response genes in parasites aligns with host niche diversity.</title>
        <authorList>
            <person name="Hahn C."/>
            <person name="Resl P."/>
        </authorList>
    </citation>
    <scope>NUCLEOTIDE SEQUENCE [LARGE SCALE GENOMIC DNA]</scope>
    <source>
        <strain evidence="9">EGGRZ-B1_66</strain>
        <tissue evidence="9">Body</tissue>
    </source>
</reference>
<feature type="domain" description="Tr-type G" evidence="8">
    <location>
        <begin position="74"/>
        <end position="262"/>
    </location>
</feature>
<comment type="similarity">
    <text evidence="1">Belongs to the TRAFAC class translation factor GTPase superfamily. Classic translation factor GTPase family. IF-2 subfamily.</text>
</comment>
<dbReference type="Pfam" id="PF11987">
    <property type="entry name" value="IF-2"/>
    <property type="match status" value="1"/>
</dbReference>
<dbReference type="InterPro" id="IPR036925">
    <property type="entry name" value="TIF_IF2_dom3_sf"/>
</dbReference>
<evidence type="ECO:0000313" key="10">
    <source>
        <dbReference type="Proteomes" id="UP001626550"/>
    </source>
</evidence>
<dbReference type="InterPro" id="IPR009000">
    <property type="entry name" value="Transl_B-barrel_sf"/>
</dbReference>
<gene>
    <name evidence="9" type="primary">MTIF2</name>
    <name evidence="9" type="ORF">Ciccas_003947</name>
</gene>
<keyword evidence="3" id="KW-0547">Nucleotide-binding</keyword>
<dbReference type="PANTHER" id="PTHR43381:SF20">
    <property type="entry name" value="TRANSLATION INITIATION FACTOR IF-2, MITOCHONDRIAL"/>
    <property type="match status" value="1"/>
</dbReference>
<dbReference type="NCBIfam" id="TIGR00231">
    <property type="entry name" value="small_GTP"/>
    <property type="match status" value="1"/>
</dbReference>
<evidence type="ECO:0000256" key="1">
    <source>
        <dbReference type="ARBA" id="ARBA00007733"/>
    </source>
</evidence>
<keyword evidence="10" id="KW-1185">Reference proteome</keyword>
<evidence type="ECO:0000256" key="3">
    <source>
        <dbReference type="ARBA" id="ARBA00022741"/>
    </source>
</evidence>
<dbReference type="SUPFAM" id="SSF52540">
    <property type="entry name" value="P-loop containing nucleoside triphosphate hydrolases"/>
    <property type="match status" value="1"/>
</dbReference>
<dbReference type="CDD" id="cd01887">
    <property type="entry name" value="IF2_eIF5B"/>
    <property type="match status" value="1"/>
</dbReference>
<dbReference type="InterPro" id="IPR005225">
    <property type="entry name" value="Small_GTP-bd"/>
</dbReference>
<sequence>MLISFVADETNTSPKQLNRNTKLDDVHFLQRLIGLIGYTPILNSKTSKQDLSLQKSSEIDIKPRPPPDPVKCSKRPPVVAIMGHVDHGKTTLLDALRSTKVVDSEFGGITQHLSAFTLSIAETQKILQQFSPSKNPQNLDALYKHVTFLDTPGHATFTAIRARGAKVTDIVILVVAADDGVMPQTVESIRLAEAGNSQIIVAINKMDKPEADPQFVMNELASHGIVVEQLGGDVQCVEISALLKTNLFSLLDAITTQAELMDIKAEFDGPCEAVVLESRTVPGLGKVATLLVTRGTLKRLNAAKGIKINLVASECICKPRIVRNDSGETVDFVTPGQVAEVAGWQTLPSAGDIVLEAANEIQANEVIRARKSQRMIEKAEEDSQEIEKKYSAYNREYKLLIERRSSLKSQREARKASREFQSTASSLLPQSDNQTEGISLLVKTDVHGTLEAIQDLLATFPSDICPVNLIYAGVGPLTEAEVDIAQPFNATIMLFNTNSLSTAADKCQVAGLKIRPVNIIYRFAEMVKQLAEQSLAPTLEDQVLGEAEVLNLFWINETRKTKVCVAGSRCVKGTLKHSKSPEKFAHKEIPGGIYYRVLREDKVLAEGLVSRSIRHEKQVVDSVKTDVECGLALGQMKYGTVVPYEDVAVGDRIECYCVIEALQTIDWQIGYADSD</sequence>
<dbReference type="Gene3D" id="3.40.50.300">
    <property type="entry name" value="P-loop containing nucleotide triphosphate hydrolases"/>
    <property type="match status" value="1"/>
</dbReference>
<evidence type="ECO:0000259" key="8">
    <source>
        <dbReference type="PROSITE" id="PS51722"/>
    </source>
</evidence>
<evidence type="ECO:0000256" key="4">
    <source>
        <dbReference type="ARBA" id="ARBA00022917"/>
    </source>
</evidence>
<dbReference type="InterPro" id="IPR000795">
    <property type="entry name" value="T_Tr_GTP-bd_dom"/>
</dbReference>
<organism evidence="9 10">
    <name type="scientific">Cichlidogyrus casuarinus</name>
    <dbReference type="NCBI Taxonomy" id="1844966"/>
    <lineage>
        <taxon>Eukaryota</taxon>
        <taxon>Metazoa</taxon>
        <taxon>Spiralia</taxon>
        <taxon>Lophotrochozoa</taxon>
        <taxon>Platyhelminthes</taxon>
        <taxon>Monogenea</taxon>
        <taxon>Monopisthocotylea</taxon>
        <taxon>Dactylogyridea</taxon>
        <taxon>Ancyrocephalidae</taxon>
        <taxon>Cichlidogyrus</taxon>
    </lineage>
</organism>
<dbReference type="InterPro" id="IPR015760">
    <property type="entry name" value="TIF_IF2"/>
</dbReference>
<dbReference type="InterPro" id="IPR023115">
    <property type="entry name" value="TIF_IF2_dom3"/>
</dbReference>
<evidence type="ECO:0000256" key="7">
    <source>
        <dbReference type="SAM" id="MobiDB-lite"/>
    </source>
</evidence>
<keyword evidence="6" id="KW-0175">Coiled coil</keyword>
<keyword evidence="5" id="KW-0342">GTP-binding</keyword>
<dbReference type="SUPFAM" id="SSF50447">
    <property type="entry name" value="Translation proteins"/>
    <property type="match status" value="2"/>
</dbReference>
<dbReference type="AlphaFoldDB" id="A0ABD2QDP8"/>
<feature type="region of interest" description="Disordered" evidence="7">
    <location>
        <begin position="47"/>
        <end position="72"/>
    </location>
</feature>
<feature type="coiled-coil region" evidence="6">
    <location>
        <begin position="369"/>
        <end position="403"/>
    </location>
</feature>
<dbReference type="GO" id="GO:0003743">
    <property type="term" value="F:translation initiation factor activity"/>
    <property type="evidence" value="ECO:0007669"/>
    <property type="project" value="UniProtKB-KW"/>
</dbReference>
<dbReference type="GO" id="GO:0005525">
    <property type="term" value="F:GTP binding"/>
    <property type="evidence" value="ECO:0007669"/>
    <property type="project" value="UniProtKB-KW"/>
</dbReference>
<keyword evidence="2 9" id="KW-0396">Initiation factor</keyword>
<protein>
    <submittedName>
        <fullName evidence="9">Translation initiation factor IF-2, mitochondrial</fullName>
    </submittedName>
</protein>
<accession>A0ABD2QDP8</accession>
<dbReference type="PANTHER" id="PTHR43381">
    <property type="entry name" value="TRANSLATION INITIATION FACTOR IF-2-RELATED"/>
    <property type="match status" value="1"/>
</dbReference>
<dbReference type="SUPFAM" id="SSF52156">
    <property type="entry name" value="Initiation factor IF2/eIF5b, domain 3"/>
    <property type="match status" value="1"/>
</dbReference>
<proteinExistence type="inferred from homology"/>
<dbReference type="PRINTS" id="PR00315">
    <property type="entry name" value="ELONGATNFCT"/>
</dbReference>
<dbReference type="Gene3D" id="3.40.50.10050">
    <property type="entry name" value="Translation initiation factor IF- 2, domain 3"/>
    <property type="match status" value="1"/>
</dbReference>
<evidence type="ECO:0000256" key="6">
    <source>
        <dbReference type="SAM" id="Coils"/>
    </source>
</evidence>
<dbReference type="Pfam" id="PF22042">
    <property type="entry name" value="EF-G_D2"/>
    <property type="match status" value="1"/>
</dbReference>
<feature type="region of interest" description="Disordered" evidence="7">
    <location>
        <begin position="412"/>
        <end position="431"/>
    </location>
</feature>
<evidence type="ECO:0000256" key="2">
    <source>
        <dbReference type="ARBA" id="ARBA00022540"/>
    </source>
</evidence>
<name>A0ABD2QDP8_9PLAT</name>
<comment type="caution">
    <text evidence="9">The sequence shown here is derived from an EMBL/GenBank/DDBJ whole genome shotgun (WGS) entry which is preliminary data.</text>
</comment>
<dbReference type="FunFam" id="3.40.50.300:FF:000019">
    <property type="entry name" value="Translation initiation factor IF-2"/>
    <property type="match status" value="1"/>
</dbReference>
<dbReference type="FunFam" id="3.40.50.10050:FF:000001">
    <property type="entry name" value="Translation initiation factor IF-2"/>
    <property type="match status" value="1"/>
</dbReference>
<feature type="compositionally biased region" description="Polar residues" evidence="7">
    <location>
        <begin position="47"/>
        <end position="56"/>
    </location>
</feature>
<keyword evidence="4" id="KW-0648">Protein biosynthesis</keyword>
<dbReference type="EMBL" id="JBJKFK010000389">
    <property type="protein sequence ID" value="KAL3317397.1"/>
    <property type="molecule type" value="Genomic_DNA"/>
</dbReference>
<dbReference type="Proteomes" id="UP001626550">
    <property type="component" value="Unassembled WGS sequence"/>
</dbReference>